<reference evidence="8" key="1">
    <citation type="submission" date="2023-07" db="EMBL/GenBank/DDBJ databases">
        <title>Genome content predicts the carbon catabolic preferences of heterotrophic bacteria.</title>
        <authorList>
            <person name="Gralka M."/>
        </authorList>
    </citation>
    <scope>NUCLEOTIDE SEQUENCE</scope>
    <source>
        <strain evidence="8">F2M12</strain>
    </source>
</reference>
<keyword evidence="6" id="KW-0408">Iron</keyword>
<proteinExistence type="predicted"/>
<dbReference type="InterPro" id="IPR006620">
    <property type="entry name" value="Pro_4_hyd_alph"/>
</dbReference>
<organism evidence="8 9">
    <name type="scientific">Alteromonas stellipolaris</name>
    <dbReference type="NCBI Taxonomy" id="233316"/>
    <lineage>
        <taxon>Bacteria</taxon>
        <taxon>Pseudomonadati</taxon>
        <taxon>Pseudomonadota</taxon>
        <taxon>Gammaproteobacteria</taxon>
        <taxon>Alteromonadales</taxon>
        <taxon>Alteromonadaceae</taxon>
        <taxon>Alteromonas/Salinimonas group</taxon>
        <taxon>Alteromonas</taxon>
    </lineage>
</organism>
<evidence type="ECO:0000256" key="3">
    <source>
        <dbReference type="ARBA" id="ARBA00022896"/>
    </source>
</evidence>
<dbReference type="EMBL" id="JAUOQI010000008">
    <property type="protein sequence ID" value="MDO6578346.1"/>
    <property type="molecule type" value="Genomic_DNA"/>
</dbReference>
<dbReference type="PANTHER" id="PTHR10869">
    <property type="entry name" value="PROLYL 4-HYDROXYLASE ALPHA SUBUNIT"/>
    <property type="match status" value="1"/>
</dbReference>
<evidence type="ECO:0000313" key="8">
    <source>
        <dbReference type="EMBL" id="MDO6578346.1"/>
    </source>
</evidence>
<dbReference type="SMART" id="SM00702">
    <property type="entry name" value="P4Hc"/>
    <property type="match status" value="1"/>
</dbReference>
<accession>A0AAW7Z1K9</accession>
<protein>
    <submittedName>
        <fullName evidence="8">2OG-Fe(II) oxygenase</fullName>
    </submittedName>
</protein>
<evidence type="ECO:0000259" key="7">
    <source>
        <dbReference type="PROSITE" id="PS51471"/>
    </source>
</evidence>
<dbReference type="GO" id="GO:0016705">
    <property type="term" value="F:oxidoreductase activity, acting on paired donors, with incorporation or reduction of molecular oxygen"/>
    <property type="evidence" value="ECO:0007669"/>
    <property type="project" value="InterPro"/>
</dbReference>
<feature type="domain" description="Fe2OG dioxygenase" evidence="7">
    <location>
        <begin position="256"/>
        <end position="366"/>
    </location>
</feature>
<dbReference type="PANTHER" id="PTHR10869:SF246">
    <property type="entry name" value="TRANSMEMBRANE PROLYL 4-HYDROXYLASE"/>
    <property type="match status" value="1"/>
</dbReference>
<evidence type="ECO:0000256" key="4">
    <source>
        <dbReference type="ARBA" id="ARBA00022964"/>
    </source>
</evidence>
<dbReference type="GO" id="GO:0031418">
    <property type="term" value="F:L-ascorbic acid binding"/>
    <property type="evidence" value="ECO:0007669"/>
    <property type="project" value="UniProtKB-KW"/>
</dbReference>
<dbReference type="AlphaFoldDB" id="A0AAW7Z1K9"/>
<evidence type="ECO:0000256" key="6">
    <source>
        <dbReference type="ARBA" id="ARBA00023004"/>
    </source>
</evidence>
<gene>
    <name evidence="8" type="ORF">Q4527_13150</name>
</gene>
<keyword evidence="3" id="KW-0847">Vitamin C</keyword>
<evidence type="ECO:0000256" key="2">
    <source>
        <dbReference type="ARBA" id="ARBA00022723"/>
    </source>
</evidence>
<evidence type="ECO:0000256" key="1">
    <source>
        <dbReference type="ARBA" id="ARBA00001961"/>
    </source>
</evidence>
<name>A0AAW7Z1K9_9ALTE</name>
<evidence type="ECO:0000313" key="9">
    <source>
        <dbReference type="Proteomes" id="UP001170717"/>
    </source>
</evidence>
<dbReference type="GO" id="GO:0051213">
    <property type="term" value="F:dioxygenase activity"/>
    <property type="evidence" value="ECO:0007669"/>
    <property type="project" value="UniProtKB-KW"/>
</dbReference>
<comment type="cofactor">
    <cofactor evidence="1">
        <name>L-ascorbate</name>
        <dbReference type="ChEBI" id="CHEBI:38290"/>
    </cofactor>
</comment>
<dbReference type="RefSeq" id="WP_231518436.1">
    <property type="nucleotide sequence ID" value="NZ_JAIOUC010000006.1"/>
</dbReference>
<sequence length="378" mass="42726">MNSVQQLLDQAQYHQQQGAIDKSMALLGEAGKLGNIYAALDFAYYKVRSDAKFALIYLQSIPNAQHPTVRYHTALITRFYVEENFSRSVISELVALAQSGHAESLLVLSCWCSEEEKVYLQIVSVMAKLSPNIYRQLVNDDRVLVSTSLEPLDESSIERAIRAREAKLRSLEHEMLNEDISLVRVKNALSAFECRYLQQRFIPLLTRSMVANPADGSPLVDSIRTSDVGVILSEMADWIVRDIDTRMANISKTKTSHGEPLNLLRYQKGQEYKAHYDAFSHKQCQQTELIEEGGQRAHTVLAYLNSMSSDGETHFPKIDVKIKPEQGTIVSFKNIDENNEILKLSLHLGAPVANGEKWTLTKWIRINQTQYGILTHGN</sequence>
<dbReference type="InterPro" id="IPR045054">
    <property type="entry name" value="P4HA-like"/>
</dbReference>
<dbReference type="Proteomes" id="UP001170717">
    <property type="component" value="Unassembled WGS sequence"/>
</dbReference>
<dbReference type="InterPro" id="IPR005123">
    <property type="entry name" value="Oxoglu/Fe-dep_dioxygenase_dom"/>
</dbReference>
<dbReference type="InterPro" id="IPR044862">
    <property type="entry name" value="Pro_4_hyd_alph_FE2OG_OXY"/>
</dbReference>
<dbReference type="PROSITE" id="PS51471">
    <property type="entry name" value="FE2OG_OXY"/>
    <property type="match status" value="1"/>
</dbReference>
<comment type="caution">
    <text evidence="8">The sequence shown here is derived from an EMBL/GenBank/DDBJ whole genome shotgun (WGS) entry which is preliminary data.</text>
</comment>
<evidence type="ECO:0000256" key="5">
    <source>
        <dbReference type="ARBA" id="ARBA00023002"/>
    </source>
</evidence>
<keyword evidence="4" id="KW-0223">Dioxygenase</keyword>
<keyword evidence="5" id="KW-0560">Oxidoreductase</keyword>
<dbReference type="Gene3D" id="2.60.120.620">
    <property type="entry name" value="q2cbj1_9rhob like domain"/>
    <property type="match status" value="1"/>
</dbReference>
<dbReference type="Pfam" id="PF13640">
    <property type="entry name" value="2OG-FeII_Oxy_3"/>
    <property type="match status" value="1"/>
</dbReference>
<dbReference type="GO" id="GO:0005506">
    <property type="term" value="F:iron ion binding"/>
    <property type="evidence" value="ECO:0007669"/>
    <property type="project" value="InterPro"/>
</dbReference>
<keyword evidence="2" id="KW-0479">Metal-binding</keyword>